<dbReference type="PANTHER" id="PTHR28242">
    <property type="entry name" value="PHOSPHORELAY INTERMEDIATE PROTEIN YPD1"/>
    <property type="match status" value="1"/>
</dbReference>
<evidence type="ECO:0000313" key="4">
    <source>
        <dbReference type="EMBL" id="MDS1309563.1"/>
    </source>
</evidence>
<dbReference type="PROSITE" id="PS50894">
    <property type="entry name" value="HPT"/>
    <property type="match status" value="1"/>
</dbReference>
<accession>A0ABU2HER2</accession>
<reference evidence="4" key="1">
    <citation type="submission" date="2023-09" db="EMBL/GenBank/DDBJ databases">
        <title>Marinobacter sediminicola sp. nov. and Marinobacter maritimum sp. nov., isolated from marine sediment.</title>
        <authorList>
            <person name="An J."/>
        </authorList>
    </citation>
    <scope>NUCLEOTIDE SEQUENCE</scope>
    <source>
        <strain evidence="4">F60267</strain>
    </source>
</reference>
<dbReference type="PANTHER" id="PTHR28242:SF52">
    <property type="entry name" value="PHOSPHORELAY INTERMEDIATE PROTEIN YPD1"/>
    <property type="match status" value="1"/>
</dbReference>
<organism evidence="4 5">
    <name type="scientific">Marinobacter xiaoshiensis</name>
    <dbReference type="NCBI Taxonomy" id="3073652"/>
    <lineage>
        <taxon>Bacteria</taxon>
        <taxon>Pseudomonadati</taxon>
        <taxon>Pseudomonadota</taxon>
        <taxon>Gammaproteobacteria</taxon>
        <taxon>Pseudomonadales</taxon>
        <taxon>Marinobacteraceae</taxon>
        <taxon>Marinobacter</taxon>
    </lineage>
</organism>
<dbReference type="SUPFAM" id="SSF47226">
    <property type="entry name" value="Histidine-containing phosphotransfer domain, HPT domain"/>
    <property type="match status" value="1"/>
</dbReference>
<keyword evidence="2" id="KW-0597">Phosphoprotein</keyword>
<dbReference type="Pfam" id="PF01627">
    <property type="entry name" value="Hpt"/>
    <property type="match status" value="1"/>
</dbReference>
<dbReference type="InterPro" id="IPR008207">
    <property type="entry name" value="Sig_transdc_His_kin_Hpt_dom"/>
</dbReference>
<name>A0ABU2HER2_9GAMM</name>
<dbReference type="Proteomes" id="UP001267407">
    <property type="component" value="Unassembled WGS sequence"/>
</dbReference>
<dbReference type="Gene3D" id="1.20.120.160">
    <property type="entry name" value="HPT domain"/>
    <property type="match status" value="1"/>
</dbReference>
<dbReference type="SMART" id="SM00073">
    <property type="entry name" value="HPT"/>
    <property type="match status" value="1"/>
</dbReference>
<dbReference type="CDD" id="cd00088">
    <property type="entry name" value="HPT"/>
    <property type="match status" value="1"/>
</dbReference>
<dbReference type="InterPro" id="IPR045871">
    <property type="entry name" value="AHP1-5/YPD1"/>
</dbReference>
<evidence type="ECO:0000259" key="3">
    <source>
        <dbReference type="PROSITE" id="PS50894"/>
    </source>
</evidence>
<evidence type="ECO:0000313" key="5">
    <source>
        <dbReference type="Proteomes" id="UP001267407"/>
    </source>
</evidence>
<evidence type="ECO:0000256" key="2">
    <source>
        <dbReference type="PROSITE-ProRule" id="PRU00110"/>
    </source>
</evidence>
<gene>
    <name evidence="4" type="ORF">RKA07_05495</name>
</gene>
<comment type="caution">
    <text evidence="4">The sequence shown here is derived from an EMBL/GenBank/DDBJ whole genome shotgun (WGS) entry which is preliminary data.</text>
</comment>
<evidence type="ECO:0000256" key="1">
    <source>
        <dbReference type="ARBA" id="ARBA00023012"/>
    </source>
</evidence>
<proteinExistence type="predicted"/>
<keyword evidence="1" id="KW-0902">Two-component regulatory system</keyword>
<dbReference type="RefSeq" id="WP_200201164.1">
    <property type="nucleotide sequence ID" value="NZ_JAVMBO010000007.1"/>
</dbReference>
<protein>
    <submittedName>
        <fullName evidence="4">Hpt domain-containing protein</fullName>
    </submittedName>
</protein>
<dbReference type="EMBL" id="JAVMBO010000007">
    <property type="protein sequence ID" value="MDS1309563.1"/>
    <property type="molecule type" value="Genomic_DNA"/>
</dbReference>
<sequence length="118" mass="12839">MVDKPHLDEEALAELQDVMEDEFETLINTYLSDSRDRIESLKKAISDGDAEALAHTAHSFKGSCINIGAPRLGALCREVEKAGQDGRLSDVQPVLDTIDAEFQRVTDALHTLMAGGAE</sequence>
<feature type="domain" description="HPt" evidence="3">
    <location>
        <begin position="19"/>
        <end position="112"/>
    </location>
</feature>
<keyword evidence="5" id="KW-1185">Reference proteome</keyword>
<feature type="modified residue" description="Phosphohistidine" evidence="2">
    <location>
        <position position="58"/>
    </location>
</feature>
<dbReference type="InterPro" id="IPR036641">
    <property type="entry name" value="HPT_dom_sf"/>
</dbReference>